<evidence type="ECO:0000313" key="5">
    <source>
        <dbReference type="EMBL" id="PWR74529.1"/>
    </source>
</evidence>
<dbReference type="AlphaFoldDB" id="A0A2V2N403"/>
<evidence type="ECO:0000259" key="4">
    <source>
        <dbReference type="PROSITE" id="PS50995"/>
    </source>
</evidence>
<proteinExistence type="predicted"/>
<keyword evidence="1" id="KW-0805">Transcription regulation</keyword>
<dbReference type="PANTHER" id="PTHR42756">
    <property type="entry name" value="TRANSCRIPTIONAL REGULATOR, MARR"/>
    <property type="match status" value="1"/>
</dbReference>
<dbReference type="Proteomes" id="UP000245657">
    <property type="component" value="Unassembled WGS sequence"/>
</dbReference>
<accession>A0A2V2N403</accession>
<feature type="domain" description="HTH marR-type" evidence="4">
    <location>
        <begin position="1"/>
        <end position="137"/>
    </location>
</feature>
<dbReference type="PRINTS" id="PR00598">
    <property type="entry name" value="HTHMARR"/>
</dbReference>
<dbReference type="GO" id="GO:0003677">
    <property type="term" value="F:DNA binding"/>
    <property type="evidence" value="ECO:0007669"/>
    <property type="project" value="UniProtKB-KW"/>
</dbReference>
<name>A0A2V2N403_9EURY</name>
<keyword evidence="3" id="KW-0804">Transcription</keyword>
<dbReference type="PANTHER" id="PTHR42756:SF1">
    <property type="entry name" value="TRANSCRIPTIONAL REPRESSOR OF EMRAB OPERON"/>
    <property type="match status" value="1"/>
</dbReference>
<dbReference type="Gene3D" id="1.10.10.10">
    <property type="entry name" value="Winged helix-like DNA-binding domain superfamily/Winged helix DNA-binding domain"/>
    <property type="match status" value="1"/>
</dbReference>
<evidence type="ECO:0000256" key="3">
    <source>
        <dbReference type="ARBA" id="ARBA00023163"/>
    </source>
</evidence>
<dbReference type="GO" id="GO:0003700">
    <property type="term" value="F:DNA-binding transcription factor activity"/>
    <property type="evidence" value="ECO:0007669"/>
    <property type="project" value="InterPro"/>
</dbReference>
<dbReference type="InterPro" id="IPR036390">
    <property type="entry name" value="WH_DNA-bd_sf"/>
</dbReference>
<keyword evidence="2" id="KW-0238">DNA-binding</keyword>
<keyword evidence="6" id="KW-1185">Reference proteome</keyword>
<dbReference type="Pfam" id="PF01047">
    <property type="entry name" value="MarR"/>
    <property type="match status" value="1"/>
</dbReference>
<dbReference type="PROSITE" id="PS50995">
    <property type="entry name" value="HTH_MARR_2"/>
    <property type="match status" value="1"/>
</dbReference>
<evidence type="ECO:0000256" key="1">
    <source>
        <dbReference type="ARBA" id="ARBA00023015"/>
    </source>
</evidence>
<dbReference type="SMART" id="SM00347">
    <property type="entry name" value="HTH_MARR"/>
    <property type="match status" value="1"/>
</dbReference>
<organism evidence="5 6">
    <name type="scientific">Methanospirillum lacunae</name>
    <dbReference type="NCBI Taxonomy" id="668570"/>
    <lineage>
        <taxon>Archaea</taxon>
        <taxon>Methanobacteriati</taxon>
        <taxon>Methanobacteriota</taxon>
        <taxon>Stenosarchaea group</taxon>
        <taxon>Methanomicrobia</taxon>
        <taxon>Methanomicrobiales</taxon>
        <taxon>Methanospirillaceae</taxon>
        <taxon>Methanospirillum</taxon>
    </lineage>
</organism>
<evidence type="ECO:0000313" key="6">
    <source>
        <dbReference type="Proteomes" id="UP000245657"/>
    </source>
</evidence>
<sequence length="150" mass="17147">MIGNAVALMARVLDRANQFLINELEQNGVQGIVPSHGDILVILLREKQCTMQELASRINRTKPTVTILVQKLVDFGYVTKTKNPEDKRVTFVTLTPKGEALEPIFRKISSHLNERVYGGISSEESIQFERMLMTIFERFGEKHHINHENE</sequence>
<reference evidence="5 6" key="1">
    <citation type="submission" date="2018-05" db="EMBL/GenBank/DDBJ databases">
        <title>Draft genome of Methanospirillum lacunae Ki8-1.</title>
        <authorList>
            <person name="Dueholm M.S."/>
            <person name="Nielsen P.H."/>
            <person name="Bakmann L.F."/>
            <person name="Otzen D.E."/>
        </authorList>
    </citation>
    <scope>NUCLEOTIDE SEQUENCE [LARGE SCALE GENOMIC DNA]</scope>
    <source>
        <strain evidence="5 6">Ki8-1</strain>
    </source>
</reference>
<dbReference type="InterPro" id="IPR036388">
    <property type="entry name" value="WH-like_DNA-bd_sf"/>
</dbReference>
<gene>
    <name evidence="5" type="ORF">DK846_04280</name>
</gene>
<protein>
    <submittedName>
        <fullName evidence="5">MarR family transcriptional regulator</fullName>
    </submittedName>
</protein>
<evidence type="ECO:0000256" key="2">
    <source>
        <dbReference type="ARBA" id="ARBA00023125"/>
    </source>
</evidence>
<comment type="caution">
    <text evidence="5">The sequence shown here is derived from an EMBL/GenBank/DDBJ whole genome shotgun (WGS) entry which is preliminary data.</text>
</comment>
<dbReference type="EMBL" id="QGMY01000002">
    <property type="protein sequence ID" value="PWR74529.1"/>
    <property type="molecule type" value="Genomic_DNA"/>
</dbReference>
<dbReference type="InterPro" id="IPR000835">
    <property type="entry name" value="HTH_MarR-typ"/>
</dbReference>
<dbReference type="SUPFAM" id="SSF46785">
    <property type="entry name" value="Winged helix' DNA-binding domain"/>
    <property type="match status" value="1"/>
</dbReference>